<dbReference type="AlphaFoldDB" id="A0A3Q1EZA9"/>
<feature type="transmembrane region" description="Helical" evidence="2">
    <location>
        <begin position="60"/>
        <end position="81"/>
    </location>
</feature>
<dbReference type="STRING" id="80966.ENSAPOP00000009773"/>
<feature type="transmembrane region" description="Helical" evidence="2">
    <location>
        <begin position="271"/>
        <end position="293"/>
    </location>
</feature>
<dbReference type="GO" id="GO:0016705">
    <property type="term" value="F:oxidoreductase activity, acting on paired donors, with incorporation or reduction of molecular oxygen"/>
    <property type="evidence" value="ECO:0007669"/>
    <property type="project" value="InterPro"/>
</dbReference>
<comment type="similarity">
    <text evidence="1">Belongs to the cytochrome P450 family.</text>
</comment>
<dbReference type="InterPro" id="IPR001128">
    <property type="entry name" value="Cyt_P450"/>
</dbReference>
<dbReference type="Proteomes" id="UP000257200">
    <property type="component" value="Unplaced"/>
</dbReference>
<name>A0A3Q1EZA9_9TELE</name>
<dbReference type="Pfam" id="PF00067">
    <property type="entry name" value="p450"/>
    <property type="match status" value="1"/>
</dbReference>
<protein>
    <submittedName>
        <fullName evidence="3">Aromatase-like</fullName>
    </submittedName>
</protein>
<evidence type="ECO:0000256" key="1">
    <source>
        <dbReference type="ARBA" id="ARBA00010617"/>
    </source>
</evidence>
<dbReference type="GO" id="GO:0005506">
    <property type="term" value="F:iron ion binding"/>
    <property type="evidence" value="ECO:0007669"/>
    <property type="project" value="InterPro"/>
</dbReference>
<dbReference type="InterPro" id="IPR036396">
    <property type="entry name" value="Cyt_P450_sf"/>
</dbReference>
<feature type="transmembrane region" description="Helical" evidence="2">
    <location>
        <begin position="34"/>
        <end position="54"/>
    </location>
</feature>
<evidence type="ECO:0000313" key="3">
    <source>
        <dbReference type="Ensembl" id="ENSAPOP00000009773.1"/>
    </source>
</evidence>
<dbReference type="GO" id="GO:0004497">
    <property type="term" value="F:monooxygenase activity"/>
    <property type="evidence" value="ECO:0007669"/>
    <property type="project" value="InterPro"/>
</dbReference>
<proteinExistence type="inferred from homology"/>
<keyword evidence="2" id="KW-0472">Membrane</keyword>
<keyword evidence="2" id="KW-1133">Transmembrane helix</keyword>
<dbReference type="Gene3D" id="1.10.630.10">
    <property type="entry name" value="Cytochrome P450"/>
    <property type="match status" value="1"/>
</dbReference>
<keyword evidence="4" id="KW-1185">Reference proteome</keyword>
<dbReference type="GO" id="GO:0020037">
    <property type="term" value="F:heme binding"/>
    <property type="evidence" value="ECO:0007669"/>
    <property type="project" value="InterPro"/>
</dbReference>
<dbReference type="Ensembl" id="ENSAPOT00000000979.1">
    <property type="protein sequence ID" value="ENSAPOP00000009773.1"/>
    <property type="gene ID" value="ENSAPOG00000012145.1"/>
</dbReference>
<dbReference type="Ensembl" id="ENSAPOT00000000736.1">
    <property type="protein sequence ID" value="ENSAPOP00000009923.1"/>
    <property type="gene ID" value="ENSAPOG00000012302.1"/>
</dbReference>
<dbReference type="Ensembl" id="ENSAPOT00000000683.1">
    <property type="protein sequence ID" value="ENSAPOP00000009944.1"/>
    <property type="gene ID" value="ENSAPOG00000012343.1"/>
</dbReference>
<organism evidence="3 4">
    <name type="scientific">Acanthochromis polyacanthus</name>
    <name type="common">spiny chromis</name>
    <dbReference type="NCBI Taxonomy" id="80966"/>
    <lineage>
        <taxon>Eukaryota</taxon>
        <taxon>Metazoa</taxon>
        <taxon>Chordata</taxon>
        <taxon>Craniata</taxon>
        <taxon>Vertebrata</taxon>
        <taxon>Euteleostomi</taxon>
        <taxon>Actinopterygii</taxon>
        <taxon>Neopterygii</taxon>
        <taxon>Teleostei</taxon>
        <taxon>Neoteleostei</taxon>
        <taxon>Acanthomorphata</taxon>
        <taxon>Ovalentaria</taxon>
        <taxon>Pomacentridae</taxon>
        <taxon>Acanthochromis</taxon>
    </lineage>
</organism>
<dbReference type="GeneTree" id="ENSGT00840000129915"/>
<reference evidence="3" key="1">
    <citation type="submission" date="2025-05" db="UniProtKB">
        <authorList>
            <consortium name="Ensembl"/>
        </authorList>
    </citation>
    <scope>IDENTIFICATION</scope>
</reference>
<feature type="transmembrane region" description="Helical" evidence="2">
    <location>
        <begin position="230"/>
        <end position="251"/>
    </location>
</feature>
<keyword evidence="2" id="KW-0812">Transmembrane</keyword>
<dbReference type="SUPFAM" id="SSF48264">
    <property type="entry name" value="Cytochrome P450"/>
    <property type="match status" value="1"/>
</dbReference>
<sequence>MTPVGLDAVMADLVSMSPNATAVRSPGISTATSILILLVCVLLAAWTEICSYLLSFPTTGPSFCLGLGPLLSYIRFIWTGIGTASNYYNKKYGDIVRVWINGEETLILSRASAVHHVLKNGHYASRFGSKQGLSCIGMNERGIIFNNNVALWKKIRTYFTKALTGPNLQQTVEVCVSSTQTHLDALDNLSNVDVLSLLRCTVVDISNRLFLDVPNSWSLTSCFDHKNTRLFIVLLSFWLYILACFCCFLSFCQVLSFVSHFCHFASCFCRFLFVLSVFYVLFLAFCVLLYLLFCGFLCCVSLFFVTFCILFLWFVSFFVAL</sequence>
<feature type="transmembrane region" description="Helical" evidence="2">
    <location>
        <begin position="300"/>
        <end position="320"/>
    </location>
</feature>
<evidence type="ECO:0000313" key="4">
    <source>
        <dbReference type="Proteomes" id="UP000257200"/>
    </source>
</evidence>
<evidence type="ECO:0000256" key="2">
    <source>
        <dbReference type="SAM" id="Phobius"/>
    </source>
</evidence>
<accession>A0A3Q1EZA9</accession>